<gene>
    <name evidence="1" type="ORF">JZO67_004143</name>
</gene>
<reference evidence="1 2" key="1">
    <citation type="submission" date="2024-02" db="EMBL/GenBank/DDBJ databases">
        <title>The Genome Sequence of Enterococcus sp. DIV0159.</title>
        <authorList>
            <person name="Earl A."/>
            <person name="Manson A."/>
            <person name="Gilmore M."/>
            <person name="Sanders J."/>
            <person name="Shea T."/>
            <person name="Howe W."/>
            <person name="Livny J."/>
            <person name="Cuomo C."/>
            <person name="Neafsey D."/>
            <person name="Birren B."/>
        </authorList>
    </citation>
    <scope>NUCLEOTIDE SEQUENCE [LARGE SCALE GENOMIC DNA]</scope>
    <source>
        <strain evidence="1 2">665A</strain>
    </source>
</reference>
<dbReference type="EMBL" id="JAFREL020000004">
    <property type="protein sequence ID" value="MEO1772161.1"/>
    <property type="molecule type" value="Genomic_DNA"/>
</dbReference>
<proteinExistence type="predicted"/>
<evidence type="ECO:0000313" key="1">
    <source>
        <dbReference type="EMBL" id="MEO1772161.1"/>
    </source>
</evidence>
<accession>A0ABV0EU39</accession>
<sequence>MLLLLLLLGGYFAYNYFSENDSATVIAGNFLPEGKDASKMTEAEVADYAQQAVDNSQFNMRIVASAIIDQESMNGKLAIQNPPSNAQPANVIVTLDSTGEVLYTSGAIQPGEEIKEATLDKKLNQGTYSATATFEIFNSDTKKQQGQVKSALEIVVQ</sequence>
<dbReference type="RefSeq" id="WP_347298936.1">
    <property type="nucleotide sequence ID" value="NZ_JAFREL020000004.1"/>
</dbReference>
<organism evidence="1 2">
    <name type="scientific">Candidatus Enterococcus ferrettii</name>
    <dbReference type="NCBI Taxonomy" id="2815324"/>
    <lineage>
        <taxon>Bacteria</taxon>
        <taxon>Bacillati</taxon>
        <taxon>Bacillota</taxon>
        <taxon>Bacilli</taxon>
        <taxon>Lactobacillales</taxon>
        <taxon>Enterococcaceae</taxon>
        <taxon>Enterococcus</taxon>
    </lineage>
</organism>
<keyword evidence="2" id="KW-1185">Reference proteome</keyword>
<dbReference type="Proteomes" id="UP000664357">
    <property type="component" value="Unassembled WGS sequence"/>
</dbReference>
<comment type="caution">
    <text evidence="1">The sequence shown here is derived from an EMBL/GenBank/DDBJ whole genome shotgun (WGS) entry which is preliminary data.</text>
</comment>
<evidence type="ECO:0000313" key="2">
    <source>
        <dbReference type="Proteomes" id="UP000664357"/>
    </source>
</evidence>
<protein>
    <submittedName>
        <fullName evidence="1">Uncharacterized protein</fullName>
    </submittedName>
</protein>
<name>A0ABV0EU39_9ENTE</name>